<dbReference type="RefSeq" id="WP_217469085.1">
    <property type="nucleotide sequence ID" value="NZ_CADIKK010000002.1"/>
</dbReference>
<keyword evidence="2" id="KW-0378">Hydrolase</keyword>
<sequence length="81" mass="9014">MNTIARILIVLLVLFSPHVAEAKKSHDQGNAPAQRNVPGKFDYYVLSLSWSPDYCSGNAQDTQQCGPTKRFGFVPHGLWPQ</sequence>
<evidence type="ECO:0000256" key="1">
    <source>
        <dbReference type="SAM" id="SignalP"/>
    </source>
</evidence>
<dbReference type="Gene3D" id="3.90.730.10">
    <property type="entry name" value="Ribonuclease T2-like"/>
    <property type="match status" value="1"/>
</dbReference>
<dbReference type="GO" id="GO:0003723">
    <property type="term" value="F:RNA binding"/>
    <property type="evidence" value="ECO:0007669"/>
    <property type="project" value="InterPro"/>
</dbReference>
<feature type="chain" id="PRO_5028806915" evidence="1">
    <location>
        <begin position="23"/>
        <end position="81"/>
    </location>
</feature>
<dbReference type="GO" id="GO:0033897">
    <property type="term" value="F:ribonuclease T2 activity"/>
    <property type="evidence" value="ECO:0007669"/>
    <property type="project" value="InterPro"/>
</dbReference>
<proteinExistence type="predicted"/>
<dbReference type="Proteomes" id="UP000494365">
    <property type="component" value="Unassembled WGS sequence"/>
</dbReference>
<evidence type="ECO:0000313" key="3">
    <source>
        <dbReference type="Proteomes" id="UP000494365"/>
    </source>
</evidence>
<dbReference type="EMBL" id="CADIKK010000002">
    <property type="protein sequence ID" value="CAB3778800.1"/>
    <property type="molecule type" value="Genomic_DNA"/>
</dbReference>
<dbReference type="GO" id="GO:0016787">
    <property type="term" value="F:hydrolase activity"/>
    <property type="evidence" value="ECO:0007669"/>
    <property type="project" value="UniProtKB-KW"/>
</dbReference>
<reference evidence="2 3" key="1">
    <citation type="submission" date="2020-04" db="EMBL/GenBank/DDBJ databases">
        <authorList>
            <person name="De Canck E."/>
        </authorList>
    </citation>
    <scope>NUCLEOTIDE SEQUENCE [LARGE SCALE GENOMIC DNA]</scope>
    <source>
        <strain evidence="2 3">LMG 28614</strain>
    </source>
</reference>
<dbReference type="AlphaFoldDB" id="A0A6S7AV16"/>
<evidence type="ECO:0000313" key="2">
    <source>
        <dbReference type="EMBL" id="CAB3778800.1"/>
    </source>
</evidence>
<organism evidence="2 3">
    <name type="scientific">Paraburkholderia ultramafica</name>
    <dbReference type="NCBI Taxonomy" id="1544867"/>
    <lineage>
        <taxon>Bacteria</taxon>
        <taxon>Pseudomonadati</taxon>
        <taxon>Pseudomonadota</taxon>
        <taxon>Betaproteobacteria</taxon>
        <taxon>Burkholderiales</taxon>
        <taxon>Burkholderiaceae</taxon>
        <taxon>Paraburkholderia</taxon>
    </lineage>
</organism>
<dbReference type="SUPFAM" id="SSF55895">
    <property type="entry name" value="Ribonuclease Rh-like"/>
    <property type="match status" value="1"/>
</dbReference>
<keyword evidence="3" id="KW-1185">Reference proteome</keyword>
<dbReference type="EC" id="3.1.27.-" evidence="2"/>
<dbReference type="InterPro" id="IPR036430">
    <property type="entry name" value="RNase_T2-like_sf"/>
</dbReference>
<protein>
    <submittedName>
        <fullName evidence="2">Ribonuclease</fullName>
        <ecNumber evidence="2">3.1.27.-</ecNumber>
    </submittedName>
</protein>
<feature type="signal peptide" evidence="1">
    <location>
        <begin position="1"/>
        <end position="22"/>
    </location>
</feature>
<name>A0A6S7AV16_9BURK</name>
<accession>A0A6S7AV16</accession>
<keyword evidence="1" id="KW-0732">Signal</keyword>
<gene>
    <name evidence="2" type="ORF">LMG28614_00739</name>
</gene>